<comment type="caution">
    <text evidence="1">The sequence shown here is derived from an EMBL/GenBank/DDBJ whole genome shotgun (WGS) entry which is preliminary data.</text>
</comment>
<dbReference type="AlphaFoldDB" id="A0A7Z0LMN3"/>
<dbReference type="Proteomes" id="UP000586119">
    <property type="component" value="Unassembled WGS sequence"/>
</dbReference>
<dbReference type="EMBL" id="JACCDF010000012">
    <property type="protein sequence ID" value="NYS61756.1"/>
    <property type="molecule type" value="Genomic_DNA"/>
</dbReference>
<accession>A0A7Z0LMN3</accession>
<reference evidence="1 2" key="1">
    <citation type="journal article" date="2015" name="Int. J. Syst. Evol. Microbiol.">
        <title>Halomonas salicampi sp. nov., a halotolerant and alkalitolerant bacterium isolated from a saltern soil.</title>
        <authorList>
            <person name="Lee J.C."/>
            <person name="Kim Y.S."/>
            <person name="Yun B.S."/>
            <person name="Whang K.S."/>
        </authorList>
    </citation>
    <scope>NUCLEOTIDE SEQUENCE [LARGE SCALE GENOMIC DNA]</scope>
    <source>
        <strain evidence="1 2">BH103</strain>
    </source>
</reference>
<gene>
    <name evidence="1" type="ORF">HZS81_13440</name>
</gene>
<name>A0A7Z0LMN3_9GAMM</name>
<protein>
    <submittedName>
        <fullName evidence="1">Uncharacterized protein</fullName>
    </submittedName>
</protein>
<evidence type="ECO:0000313" key="2">
    <source>
        <dbReference type="Proteomes" id="UP000586119"/>
    </source>
</evidence>
<sequence length="82" mass="9482">MFVRSYRLAWLRGFVDGERGNKHQTLKGVPGFRYTSGWIEGHAKRQGYAYGLSDVTQEELDSAREKAPSQEAHAWDNMTWTF</sequence>
<evidence type="ECO:0000313" key="1">
    <source>
        <dbReference type="EMBL" id="NYS61756.1"/>
    </source>
</evidence>
<proteinExistence type="predicted"/>
<dbReference type="RefSeq" id="WP_179931084.1">
    <property type="nucleotide sequence ID" value="NZ_JACCDF010000012.1"/>
</dbReference>
<keyword evidence="2" id="KW-1185">Reference proteome</keyword>
<organism evidence="1 2">
    <name type="scientific">Vreelandella salicampi</name>
    <dbReference type="NCBI Taxonomy" id="1449798"/>
    <lineage>
        <taxon>Bacteria</taxon>
        <taxon>Pseudomonadati</taxon>
        <taxon>Pseudomonadota</taxon>
        <taxon>Gammaproteobacteria</taxon>
        <taxon>Oceanospirillales</taxon>
        <taxon>Halomonadaceae</taxon>
        <taxon>Vreelandella</taxon>
    </lineage>
</organism>